<dbReference type="Gene3D" id="3.30.200.20">
    <property type="entry name" value="Phosphorylase Kinase, domain 1"/>
    <property type="match status" value="1"/>
</dbReference>
<accession>A0AAE1MMT6</accession>
<dbReference type="InterPro" id="IPR001480">
    <property type="entry name" value="Bulb-type_lectin_dom"/>
</dbReference>
<dbReference type="Gene3D" id="2.90.10.30">
    <property type="match status" value="1"/>
</dbReference>
<dbReference type="PANTHER" id="PTHR47976">
    <property type="entry name" value="G-TYPE LECTIN S-RECEPTOR-LIKE SERINE/THREONINE-PROTEIN KINASE SD2-5"/>
    <property type="match status" value="1"/>
</dbReference>
<keyword evidence="13" id="KW-1015">Disulfide bond</keyword>
<dbReference type="SUPFAM" id="SSF56112">
    <property type="entry name" value="Protein kinase-like (PK-like)"/>
    <property type="match status" value="1"/>
</dbReference>
<evidence type="ECO:0000256" key="12">
    <source>
        <dbReference type="ARBA" id="ARBA00023136"/>
    </source>
</evidence>
<evidence type="ECO:0000256" key="8">
    <source>
        <dbReference type="ARBA" id="ARBA00022741"/>
    </source>
</evidence>
<dbReference type="FunFam" id="3.30.200.20:FF:000059">
    <property type="entry name" value="S-receptor-like serine/threonine-protein kinase"/>
    <property type="match status" value="1"/>
</dbReference>
<evidence type="ECO:0000256" key="17">
    <source>
        <dbReference type="ARBA" id="ARBA00048679"/>
    </source>
</evidence>
<dbReference type="InterPro" id="IPR008271">
    <property type="entry name" value="Ser/Thr_kinase_AS"/>
</dbReference>
<dbReference type="GO" id="GO:0016020">
    <property type="term" value="C:membrane"/>
    <property type="evidence" value="ECO:0007669"/>
    <property type="project" value="UniProtKB-SubCell"/>
</dbReference>
<dbReference type="PROSITE" id="PS50927">
    <property type="entry name" value="BULB_LECTIN"/>
    <property type="match status" value="1"/>
</dbReference>
<name>A0AAE1MMT6_9FABA</name>
<dbReference type="PROSITE" id="PS50011">
    <property type="entry name" value="PROTEIN_KINASE_DOM"/>
    <property type="match status" value="1"/>
</dbReference>
<keyword evidence="5 20" id="KW-0812">Transmembrane</keyword>
<dbReference type="EC" id="2.7.11.1" evidence="18"/>
<dbReference type="InterPro" id="IPR000719">
    <property type="entry name" value="Prot_kinase_dom"/>
</dbReference>
<feature type="binding site" evidence="19">
    <location>
        <position position="531"/>
    </location>
    <ligand>
        <name>ATP</name>
        <dbReference type="ChEBI" id="CHEBI:30616"/>
    </ligand>
</feature>
<evidence type="ECO:0000256" key="7">
    <source>
        <dbReference type="ARBA" id="ARBA00022734"/>
    </source>
</evidence>
<keyword evidence="12 20" id="KW-0472">Membrane</keyword>
<keyword evidence="15" id="KW-0325">Glycoprotein</keyword>
<keyword evidence="10 18" id="KW-0067">ATP-binding</keyword>
<dbReference type="FunFam" id="1.10.510.10:FF:000237">
    <property type="entry name" value="G-type lectin S-receptor-like serine/threonine-protein kinase"/>
    <property type="match status" value="1"/>
</dbReference>
<keyword evidence="4 18" id="KW-0808">Transferase</keyword>
<dbReference type="Pfam" id="PF01453">
    <property type="entry name" value="B_lectin"/>
    <property type="match status" value="1"/>
</dbReference>
<organism evidence="24 25">
    <name type="scientific">Acacia crassicarpa</name>
    <name type="common">northern wattle</name>
    <dbReference type="NCBI Taxonomy" id="499986"/>
    <lineage>
        <taxon>Eukaryota</taxon>
        <taxon>Viridiplantae</taxon>
        <taxon>Streptophyta</taxon>
        <taxon>Embryophyta</taxon>
        <taxon>Tracheophyta</taxon>
        <taxon>Spermatophyta</taxon>
        <taxon>Magnoliopsida</taxon>
        <taxon>eudicotyledons</taxon>
        <taxon>Gunneridae</taxon>
        <taxon>Pentapetalae</taxon>
        <taxon>rosids</taxon>
        <taxon>fabids</taxon>
        <taxon>Fabales</taxon>
        <taxon>Fabaceae</taxon>
        <taxon>Caesalpinioideae</taxon>
        <taxon>mimosoid clade</taxon>
        <taxon>Acacieae</taxon>
        <taxon>Acacia</taxon>
    </lineage>
</organism>
<evidence type="ECO:0000256" key="15">
    <source>
        <dbReference type="ARBA" id="ARBA00023180"/>
    </source>
</evidence>
<evidence type="ECO:0000256" key="4">
    <source>
        <dbReference type="ARBA" id="ARBA00022679"/>
    </source>
</evidence>
<dbReference type="AlphaFoldDB" id="A0AAE1MMT6"/>
<keyword evidence="9 18" id="KW-0418">Kinase</keyword>
<dbReference type="CDD" id="cd00028">
    <property type="entry name" value="B_lectin"/>
    <property type="match status" value="1"/>
</dbReference>
<reference evidence="24" key="1">
    <citation type="submission" date="2023-10" db="EMBL/GenBank/DDBJ databases">
        <title>Chromosome-level genome of the transformable northern wattle, Acacia crassicarpa.</title>
        <authorList>
            <person name="Massaro I."/>
            <person name="Sinha N.R."/>
            <person name="Poethig S."/>
            <person name="Leichty A.R."/>
        </authorList>
    </citation>
    <scope>NUCLEOTIDE SEQUENCE</scope>
    <source>
        <strain evidence="24">Acra3RX</strain>
        <tissue evidence="24">Leaf</tissue>
    </source>
</reference>
<evidence type="ECO:0000256" key="11">
    <source>
        <dbReference type="ARBA" id="ARBA00022989"/>
    </source>
</evidence>
<evidence type="ECO:0000256" key="21">
    <source>
        <dbReference type="SAM" id="SignalP"/>
    </source>
</evidence>
<dbReference type="InterPro" id="IPR011009">
    <property type="entry name" value="Kinase-like_dom_sf"/>
</dbReference>
<dbReference type="SMART" id="SM00108">
    <property type="entry name" value="B_lectin"/>
    <property type="match status" value="1"/>
</dbReference>
<dbReference type="CDD" id="cd14066">
    <property type="entry name" value="STKc_IRAK"/>
    <property type="match status" value="1"/>
</dbReference>
<dbReference type="InterPro" id="IPR024171">
    <property type="entry name" value="SRK-like_kinase"/>
</dbReference>
<dbReference type="EMBL" id="JAWXYG010000008">
    <property type="protein sequence ID" value="KAK4266351.1"/>
    <property type="molecule type" value="Genomic_DNA"/>
</dbReference>
<protein>
    <recommendedName>
        <fullName evidence="18">Receptor-like serine/threonine-protein kinase</fullName>
        <ecNumber evidence="18">2.7.11.1</ecNumber>
    </recommendedName>
</protein>
<dbReference type="PIRSF" id="PIRSF000641">
    <property type="entry name" value="SRK"/>
    <property type="match status" value="1"/>
</dbReference>
<dbReference type="GO" id="GO:0004674">
    <property type="term" value="F:protein serine/threonine kinase activity"/>
    <property type="evidence" value="ECO:0007669"/>
    <property type="project" value="UniProtKB-KW"/>
</dbReference>
<dbReference type="SMART" id="SM00220">
    <property type="entry name" value="S_TKc"/>
    <property type="match status" value="1"/>
</dbReference>
<evidence type="ECO:0000256" key="19">
    <source>
        <dbReference type="PROSITE-ProRule" id="PRU10141"/>
    </source>
</evidence>
<dbReference type="PROSITE" id="PS00107">
    <property type="entry name" value="PROTEIN_KINASE_ATP"/>
    <property type="match status" value="1"/>
</dbReference>
<feature type="domain" description="Protein kinase" evidence="22">
    <location>
        <begin position="499"/>
        <end position="789"/>
    </location>
</feature>
<dbReference type="PANTHER" id="PTHR47976:SF64">
    <property type="entry name" value="RECEPTOR-LIKE SERINE_THREONINE-PROTEIN KINASE"/>
    <property type="match status" value="1"/>
</dbReference>
<keyword evidence="6 21" id="KW-0732">Signal</keyword>
<evidence type="ECO:0000256" key="9">
    <source>
        <dbReference type="ARBA" id="ARBA00022777"/>
    </source>
</evidence>
<keyword evidence="2 18" id="KW-0723">Serine/threonine-protein kinase</keyword>
<evidence type="ECO:0000256" key="5">
    <source>
        <dbReference type="ARBA" id="ARBA00022692"/>
    </source>
</evidence>
<keyword evidence="14" id="KW-0675">Receptor</keyword>
<comment type="similarity">
    <text evidence="18">Belongs to the protein kinase superfamily. Ser/Thr protein kinase family.</text>
</comment>
<evidence type="ECO:0000259" key="22">
    <source>
        <dbReference type="PROSITE" id="PS50011"/>
    </source>
</evidence>
<proteinExistence type="inferred from homology"/>
<feature type="signal peptide" evidence="21">
    <location>
        <begin position="1"/>
        <end position="22"/>
    </location>
</feature>
<keyword evidence="7" id="KW-0430">Lectin</keyword>
<comment type="caution">
    <text evidence="24">The sequence shown here is derived from an EMBL/GenBank/DDBJ whole genome shotgun (WGS) entry which is preliminary data.</text>
</comment>
<comment type="catalytic activity">
    <reaction evidence="16 18">
        <text>L-threonyl-[protein] + ATP = O-phospho-L-threonyl-[protein] + ADP + H(+)</text>
        <dbReference type="Rhea" id="RHEA:46608"/>
        <dbReference type="Rhea" id="RHEA-COMP:11060"/>
        <dbReference type="Rhea" id="RHEA-COMP:11605"/>
        <dbReference type="ChEBI" id="CHEBI:15378"/>
        <dbReference type="ChEBI" id="CHEBI:30013"/>
        <dbReference type="ChEBI" id="CHEBI:30616"/>
        <dbReference type="ChEBI" id="CHEBI:61977"/>
        <dbReference type="ChEBI" id="CHEBI:456216"/>
        <dbReference type="EC" id="2.7.11.1"/>
    </reaction>
</comment>
<dbReference type="GO" id="GO:0030246">
    <property type="term" value="F:carbohydrate binding"/>
    <property type="evidence" value="ECO:0007669"/>
    <property type="project" value="UniProtKB-KW"/>
</dbReference>
<dbReference type="SUPFAM" id="SSF51110">
    <property type="entry name" value="alpha-D-mannose-specific plant lectins"/>
    <property type="match status" value="1"/>
</dbReference>
<keyword evidence="3" id="KW-0245">EGF-like domain</keyword>
<evidence type="ECO:0000256" key="6">
    <source>
        <dbReference type="ARBA" id="ARBA00022729"/>
    </source>
</evidence>
<dbReference type="Gene3D" id="1.10.510.10">
    <property type="entry name" value="Transferase(Phosphotransferase) domain 1"/>
    <property type="match status" value="1"/>
</dbReference>
<dbReference type="Pfam" id="PF00954">
    <property type="entry name" value="S_locus_glycop"/>
    <property type="match status" value="1"/>
</dbReference>
<evidence type="ECO:0000256" key="1">
    <source>
        <dbReference type="ARBA" id="ARBA00004479"/>
    </source>
</evidence>
<evidence type="ECO:0000256" key="16">
    <source>
        <dbReference type="ARBA" id="ARBA00047899"/>
    </source>
</evidence>
<keyword evidence="8 18" id="KW-0547">Nucleotide-binding</keyword>
<evidence type="ECO:0000256" key="10">
    <source>
        <dbReference type="ARBA" id="ARBA00022840"/>
    </source>
</evidence>
<comment type="subcellular location">
    <subcellularLocation>
        <location evidence="1">Membrane</location>
        <topology evidence="1">Single-pass type I membrane protein</topology>
    </subcellularLocation>
</comment>
<evidence type="ECO:0000256" key="13">
    <source>
        <dbReference type="ARBA" id="ARBA00023157"/>
    </source>
</evidence>
<dbReference type="GO" id="GO:0048544">
    <property type="term" value="P:recognition of pollen"/>
    <property type="evidence" value="ECO:0007669"/>
    <property type="project" value="InterPro"/>
</dbReference>
<dbReference type="InterPro" id="IPR036426">
    <property type="entry name" value="Bulb-type_lectin_dom_sf"/>
</dbReference>
<dbReference type="Gene3D" id="2.90.10.10">
    <property type="entry name" value="Bulb-type lectin domain"/>
    <property type="match status" value="1"/>
</dbReference>
<dbReference type="CDD" id="cd00053">
    <property type="entry name" value="EGF"/>
    <property type="match status" value="1"/>
</dbReference>
<dbReference type="Proteomes" id="UP001293593">
    <property type="component" value="Unassembled WGS sequence"/>
</dbReference>
<evidence type="ECO:0000256" key="2">
    <source>
        <dbReference type="ARBA" id="ARBA00022527"/>
    </source>
</evidence>
<evidence type="ECO:0000313" key="25">
    <source>
        <dbReference type="Proteomes" id="UP001293593"/>
    </source>
</evidence>
<dbReference type="InterPro" id="IPR051343">
    <property type="entry name" value="G-type_lectin_kinases/EP1-like"/>
</dbReference>
<evidence type="ECO:0000256" key="3">
    <source>
        <dbReference type="ARBA" id="ARBA00022536"/>
    </source>
</evidence>
<feature type="chain" id="PRO_5041977321" description="Receptor-like serine/threonine-protein kinase" evidence="21">
    <location>
        <begin position="23"/>
        <end position="799"/>
    </location>
</feature>
<sequence>MSSSLILPCILALVSFLGVLHAQNNPSPTLNLNSNITAGSNSSLKSPLGDFEFGFYHLPGDYYLVGIWFANTIPEKTLVWYSNPPVKANSVIQLSSRGHLVLIYPNGETEQIDKGNEVSANSAFLQDDGNLVMKDSNSIDVWQSFAHPTNTMLPGQVLNEDDALYSKGKGSLNYSNGNFRLLMQSDGNLVLIAYLWEDPSYWNAGTGSTNNDVTLVFNNTSASLYVAKDSINIHSLTNNNPTPTGEFYHRATIDENGNFHQCAYNRINSSGWIRIWSAIDDPCRVNAICGVNSLCSPDNESIKCECLPGFIPFNTTDVSLLGCRPETVINYCTQNPSMLSFKLEVLDDTDFQFGSESDFAVLEPADLEACKKYVMDDCNVVAATFNATSSTCAKKRMPLVNARKSSSSKGQKALLKVPNENNNATGRLQGSKKKSFNVRVFLKVMLAVSSTLACLFGALAVYYHPLARKLMRRNKFQNVSVIGINFREFTFQELHDATSGFSKTIGKGSSGKVYSGNLAIDDARIAIAVKKLDKRSIERSEQEFMTELKIIGRTHHKNLVRLLGFCVEKSHRLLVYELLPNGALSNFLFGQREKPHWAQRIDIALGIARGLLYLHEECETQIIHCDIKPQNVLLDANYTAKIADFGLSKLLNKEQTRTNTKFRGTIGYIAPEWLRSAPITSKVDVFSFGIMLLEIICCKRHVEQSQEAGGESDEDDPILAEWVLRCIVSKKLEELAGHDSEVLGDMKRFEQMALVGLWCIHPDAALRPTMKEANQMLEGNIVVGVPPLLYEQMEADQSL</sequence>
<gene>
    <name evidence="24" type="ORF">QN277_027291</name>
</gene>
<dbReference type="Pfam" id="PF00069">
    <property type="entry name" value="Pkinase"/>
    <property type="match status" value="1"/>
</dbReference>
<keyword evidence="11 20" id="KW-1133">Transmembrane helix</keyword>
<evidence type="ECO:0000256" key="18">
    <source>
        <dbReference type="PIRNR" id="PIRNR000641"/>
    </source>
</evidence>
<dbReference type="GO" id="GO:0005524">
    <property type="term" value="F:ATP binding"/>
    <property type="evidence" value="ECO:0007669"/>
    <property type="project" value="UniProtKB-UniRule"/>
</dbReference>
<feature type="domain" description="Bulb-type lectin" evidence="23">
    <location>
        <begin position="29"/>
        <end position="146"/>
    </location>
</feature>
<dbReference type="InterPro" id="IPR017441">
    <property type="entry name" value="Protein_kinase_ATP_BS"/>
</dbReference>
<evidence type="ECO:0000259" key="23">
    <source>
        <dbReference type="PROSITE" id="PS50927"/>
    </source>
</evidence>
<evidence type="ECO:0000256" key="14">
    <source>
        <dbReference type="ARBA" id="ARBA00023170"/>
    </source>
</evidence>
<evidence type="ECO:0000313" key="24">
    <source>
        <dbReference type="EMBL" id="KAK4266351.1"/>
    </source>
</evidence>
<evidence type="ECO:0000256" key="20">
    <source>
        <dbReference type="SAM" id="Phobius"/>
    </source>
</evidence>
<dbReference type="InterPro" id="IPR000858">
    <property type="entry name" value="S_locus_glycoprot_dom"/>
</dbReference>
<dbReference type="PROSITE" id="PS00108">
    <property type="entry name" value="PROTEIN_KINASE_ST"/>
    <property type="match status" value="1"/>
</dbReference>
<comment type="catalytic activity">
    <reaction evidence="17 18">
        <text>L-seryl-[protein] + ATP = O-phospho-L-seryl-[protein] + ADP + H(+)</text>
        <dbReference type="Rhea" id="RHEA:17989"/>
        <dbReference type="Rhea" id="RHEA-COMP:9863"/>
        <dbReference type="Rhea" id="RHEA-COMP:11604"/>
        <dbReference type="ChEBI" id="CHEBI:15378"/>
        <dbReference type="ChEBI" id="CHEBI:29999"/>
        <dbReference type="ChEBI" id="CHEBI:30616"/>
        <dbReference type="ChEBI" id="CHEBI:83421"/>
        <dbReference type="ChEBI" id="CHEBI:456216"/>
        <dbReference type="EC" id="2.7.11.1"/>
    </reaction>
</comment>
<feature type="transmembrane region" description="Helical" evidence="20">
    <location>
        <begin position="440"/>
        <end position="463"/>
    </location>
</feature>
<keyword evidence="25" id="KW-1185">Reference proteome</keyword>